<dbReference type="GO" id="GO:0005829">
    <property type="term" value="C:cytosol"/>
    <property type="evidence" value="ECO:0007669"/>
    <property type="project" value="TreeGrafter"/>
</dbReference>
<protein>
    <recommendedName>
        <fullName evidence="6">Probable transcriptional regulatory protein SAMN05421791_10360</fullName>
    </recommendedName>
</protein>
<evidence type="ECO:0000256" key="2">
    <source>
        <dbReference type="ARBA" id="ARBA00022490"/>
    </source>
</evidence>
<dbReference type="NCBIfam" id="TIGR01033">
    <property type="entry name" value="YebC/PmpR family DNA-binding transcriptional regulator"/>
    <property type="match status" value="1"/>
</dbReference>
<dbReference type="InterPro" id="IPR048300">
    <property type="entry name" value="TACO1_YebC-like_2nd/3rd_dom"/>
</dbReference>
<keyword evidence="2 6" id="KW-0963">Cytoplasm</keyword>
<dbReference type="FunFam" id="1.10.10.200:FF:000003">
    <property type="entry name" value="Probable transcriptional regulatory protein YeeN"/>
    <property type="match status" value="1"/>
</dbReference>
<accession>A0A1G7RJ11</accession>
<proteinExistence type="inferred from homology"/>
<dbReference type="InterPro" id="IPR002876">
    <property type="entry name" value="Transcrip_reg_TACO1-like"/>
</dbReference>
<evidence type="ECO:0000259" key="8">
    <source>
        <dbReference type="Pfam" id="PF20772"/>
    </source>
</evidence>
<comment type="similarity">
    <text evidence="1 6">Belongs to the TACO1 family.</text>
</comment>
<dbReference type="EMBL" id="FNCK01000003">
    <property type="protein sequence ID" value="SDG10758.1"/>
    <property type="molecule type" value="Genomic_DNA"/>
</dbReference>
<dbReference type="GO" id="GO:0006355">
    <property type="term" value="P:regulation of DNA-templated transcription"/>
    <property type="evidence" value="ECO:0007669"/>
    <property type="project" value="UniProtKB-UniRule"/>
</dbReference>
<evidence type="ECO:0000313" key="9">
    <source>
        <dbReference type="EMBL" id="SDG10758.1"/>
    </source>
</evidence>
<feature type="domain" description="TACO1/YebC-like second and third" evidence="7">
    <location>
        <begin position="97"/>
        <end position="253"/>
    </location>
</feature>
<dbReference type="GO" id="GO:0003677">
    <property type="term" value="F:DNA binding"/>
    <property type="evidence" value="ECO:0007669"/>
    <property type="project" value="UniProtKB-UniRule"/>
</dbReference>
<name>A0A1G7RJ11_9LACT</name>
<dbReference type="PANTHER" id="PTHR12532:SF0">
    <property type="entry name" value="TRANSLATIONAL ACTIVATOR OF CYTOCHROME C OXIDASE 1"/>
    <property type="match status" value="1"/>
</dbReference>
<dbReference type="STRING" id="120956.SAMN05421791_10360"/>
<dbReference type="SUPFAM" id="SSF75625">
    <property type="entry name" value="YebC-like"/>
    <property type="match status" value="1"/>
</dbReference>
<reference evidence="9 10" key="1">
    <citation type="submission" date="2016-10" db="EMBL/GenBank/DDBJ databases">
        <authorList>
            <person name="de Groot N.N."/>
        </authorList>
    </citation>
    <scope>NUCLEOTIDE SEQUENCE [LARGE SCALE GENOMIC DNA]</scope>
    <source>
        <strain evidence="9 10">ATCC BAA-466</strain>
    </source>
</reference>
<keyword evidence="4 6" id="KW-0238">DNA-binding</keyword>
<dbReference type="PANTHER" id="PTHR12532">
    <property type="entry name" value="TRANSLATIONAL ACTIVATOR OF CYTOCHROME C OXIDASE 1"/>
    <property type="match status" value="1"/>
</dbReference>
<dbReference type="Gene3D" id="1.10.10.200">
    <property type="match status" value="1"/>
</dbReference>
<evidence type="ECO:0000259" key="7">
    <source>
        <dbReference type="Pfam" id="PF01709"/>
    </source>
</evidence>
<feature type="domain" description="TACO1/YebC-like N-terminal" evidence="8">
    <location>
        <begin position="21"/>
        <end position="91"/>
    </location>
</feature>
<keyword evidence="3 6" id="KW-0805">Transcription regulation</keyword>
<evidence type="ECO:0000256" key="5">
    <source>
        <dbReference type="ARBA" id="ARBA00023163"/>
    </source>
</evidence>
<keyword evidence="5 6" id="KW-0804">Transcription</keyword>
<dbReference type="HAMAP" id="MF_00693">
    <property type="entry name" value="Transcrip_reg_TACO1"/>
    <property type="match status" value="1"/>
</dbReference>
<dbReference type="InterPro" id="IPR026564">
    <property type="entry name" value="Transcrip_reg_TACO1-like_dom3"/>
</dbReference>
<dbReference type="InterPro" id="IPR029072">
    <property type="entry name" value="YebC-like"/>
</dbReference>
<dbReference type="Proteomes" id="UP000199708">
    <property type="component" value="Unassembled WGS sequence"/>
</dbReference>
<dbReference type="AlphaFoldDB" id="A0A1G7RJ11"/>
<dbReference type="Pfam" id="PF20772">
    <property type="entry name" value="TACO1_YebC_N"/>
    <property type="match status" value="1"/>
</dbReference>
<dbReference type="Gene3D" id="3.30.70.980">
    <property type="match status" value="2"/>
</dbReference>
<evidence type="ECO:0000256" key="3">
    <source>
        <dbReference type="ARBA" id="ARBA00023015"/>
    </source>
</evidence>
<dbReference type="InterPro" id="IPR049083">
    <property type="entry name" value="TACO1_YebC_N"/>
</dbReference>
<evidence type="ECO:0000256" key="4">
    <source>
        <dbReference type="ARBA" id="ARBA00023125"/>
    </source>
</evidence>
<sequence length="255" mass="28648">MTFFAIIQTDYNESEVKKMGRKWMNIREKKAKTDQQTSRIYAKFGIEIYAAAKSGDPDPETNQKLKFVIDRAKTYNVPTHVINKAIDKAKGSADETFQELRYEGFGPNGSMIIVDALTNNVNRTAANVRMAFNKNGGNMGVAGSVSYMFDHVAVFVVEGQEEEAITMALLEADIDVKDVYTEEDSVVIYGQPGDYGTIKETLENFGVSEFSVAETEMIPQTEVELNEEDLETFEKLIDALDDDEDVQKVYHNVNM</sequence>
<dbReference type="NCBIfam" id="NF009044">
    <property type="entry name" value="PRK12378.1"/>
    <property type="match status" value="1"/>
</dbReference>
<keyword evidence="10" id="KW-1185">Reference proteome</keyword>
<comment type="subcellular location">
    <subcellularLocation>
        <location evidence="6">Cytoplasm</location>
    </subcellularLocation>
</comment>
<organism evidence="9 10">
    <name type="scientific">Facklamia miroungae</name>
    <dbReference type="NCBI Taxonomy" id="120956"/>
    <lineage>
        <taxon>Bacteria</taxon>
        <taxon>Bacillati</taxon>
        <taxon>Bacillota</taxon>
        <taxon>Bacilli</taxon>
        <taxon>Lactobacillales</taxon>
        <taxon>Aerococcaceae</taxon>
        <taxon>Facklamia</taxon>
    </lineage>
</organism>
<dbReference type="NCBIfam" id="NF001030">
    <property type="entry name" value="PRK00110.1"/>
    <property type="match status" value="1"/>
</dbReference>
<dbReference type="Pfam" id="PF01709">
    <property type="entry name" value="Transcrip_reg"/>
    <property type="match status" value="1"/>
</dbReference>
<evidence type="ECO:0000256" key="6">
    <source>
        <dbReference type="HAMAP-Rule" id="MF_00693"/>
    </source>
</evidence>
<dbReference type="InterPro" id="IPR017856">
    <property type="entry name" value="Integrase-like_N"/>
</dbReference>
<evidence type="ECO:0000256" key="1">
    <source>
        <dbReference type="ARBA" id="ARBA00008724"/>
    </source>
</evidence>
<evidence type="ECO:0000313" key="10">
    <source>
        <dbReference type="Proteomes" id="UP000199708"/>
    </source>
</evidence>
<gene>
    <name evidence="9" type="ORF">SAMN05421791_10360</name>
</gene>